<dbReference type="Pfam" id="PF00583">
    <property type="entry name" value="Acetyltransf_1"/>
    <property type="match status" value="1"/>
</dbReference>
<dbReference type="AlphaFoldDB" id="A0A514BWL5"/>
<dbReference type="KEGG" id="lyj:FKV23_05305"/>
<dbReference type="InterPro" id="IPR000182">
    <property type="entry name" value="GNAT_dom"/>
</dbReference>
<dbReference type="InterPro" id="IPR039840">
    <property type="entry name" value="NAA80"/>
</dbReference>
<proteinExistence type="predicted"/>
<dbReference type="GO" id="GO:1905502">
    <property type="term" value="F:acetyl-CoA binding"/>
    <property type="evidence" value="ECO:0007669"/>
    <property type="project" value="TreeGrafter"/>
</dbReference>
<keyword evidence="3" id="KW-1185">Reference proteome</keyword>
<dbReference type="OrthoDB" id="5197788at2"/>
<evidence type="ECO:0000313" key="3">
    <source>
        <dbReference type="Proteomes" id="UP000317199"/>
    </source>
</evidence>
<dbReference type="NCBIfam" id="NF040501">
    <property type="entry name" value="resist_ArsN2"/>
    <property type="match status" value="1"/>
</dbReference>
<accession>A0A514BWL5</accession>
<dbReference type="Proteomes" id="UP000317199">
    <property type="component" value="Chromosome"/>
</dbReference>
<reference evidence="2 3" key="1">
    <citation type="submission" date="2019-06" db="EMBL/GenBank/DDBJ databases">
        <title>Lysobacter alkalisoli sp. nov. isolated from saline-alkali soil.</title>
        <authorList>
            <person name="Sun J.-Q."/>
            <person name="Xu L."/>
        </authorList>
    </citation>
    <scope>NUCLEOTIDE SEQUENCE [LARGE SCALE GENOMIC DNA]</scope>
    <source>
        <strain evidence="2 3">SJ-36</strain>
    </source>
</reference>
<dbReference type="InterPro" id="IPR016181">
    <property type="entry name" value="Acyl_CoA_acyltransferase"/>
</dbReference>
<dbReference type="PANTHER" id="PTHR13538:SF4">
    <property type="entry name" value="N-ALPHA-ACETYLTRANSFERASE 80"/>
    <property type="match status" value="1"/>
</dbReference>
<evidence type="ECO:0000259" key="1">
    <source>
        <dbReference type="PROSITE" id="PS51186"/>
    </source>
</evidence>
<evidence type="ECO:0000313" key="2">
    <source>
        <dbReference type="EMBL" id="QDH71732.1"/>
    </source>
</evidence>
<gene>
    <name evidence="2" type="ORF">FKV23_05305</name>
</gene>
<dbReference type="PROSITE" id="PS51186">
    <property type="entry name" value="GNAT"/>
    <property type="match status" value="1"/>
</dbReference>
<dbReference type="PANTHER" id="PTHR13538">
    <property type="entry name" value="N-ACETYLTRANSFERASE 6"/>
    <property type="match status" value="1"/>
</dbReference>
<dbReference type="GO" id="GO:0005737">
    <property type="term" value="C:cytoplasm"/>
    <property type="evidence" value="ECO:0007669"/>
    <property type="project" value="TreeGrafter"/>
</dbReference>
<dbReference type="CDD" id="cd04301">
    <property type="entry name" value="NAT_SF"/>
    <property type="match status" value="1"/>
</dbReference>
<dbReference type="GO" id="GO:0008080">
    <property type="term" value="F:N-acetyltransferase activity"/>
    <property type="evidence" value="ECO:0007669"/>
    <property type="project" value="InterPro"/>
</dbReference>
<dbReference type="SUPFAM" id="SSF55729">
    <property type="entry name" value="Acyl-CoA N-acyltransferases (Nat)"/>
    <property type="match status" value="1"/>
</dbReference>
<keyword evidence="2" id="KW-0808">Transferase</keyword>
<feature type="domain" description="N-acetyltransferase" evidence="1">
    <location>
        <begin position="8"/>
        <end position="160"/>
    </location>
</feature>
<sequence>MVGAVRILDKRIIVEPHKRPRIAPVEIDAEAEALLASAGLPTTDLALSPLRLFGSRRNGVLQGVVGIEGYGSDALLRSLAVAADSRGQGIGRELVEHVESIAQDAGVRRLFLLTTDATAYFNRHGYVETPRGSAPPAVVATAQFASLCPASATLMSKALVLPKDAPSIPADATS</sequence>
<dbReference type="EMBL" id="CP041242">
    <property type="protein sequence ID" value="QDH71732.1"/>
    <property type="molecule type" value="Genomic_DNA"/>
</dbReference>
<organism evidence="2 3">
    <name type="scientific">Marilutibacter alkalisoli</name>
    <dbReference type="NCBI Taxonomy" id="2591633"/>
    <lineage>
        <taxon>Bacteria</taxon>
        <taxon>Pseudomonadati</taxon>
        <taxon>Pseudomonadota</taxon>
        <taxon>Gammaproteobacteria</taxon>
        <taxon>Lysobacterales</taxon>
        <taxon>Lysobacteraceae</taxon>
        <taxon>Marilutibacter</taxon>
    </lineage>
</organism>
<name>A0A514BWL5_9GAMM</name>
<dbReference type="Gene3D" id="3.40.630.30">
    <property type="match status" value="1"/>
</dbReference>
<protein>
    <submittedName>
        <fullName evidence="2">GNAT family N-acetyltransferase</fullName>
    </submittedName>
</protein>